<dbReference type="EC" id="1.3.8.4" evidence="5"/>
<feature type="domain" description="Acyl-CoA dehydrogenase/oxidase N-terminal" evidence="26">
    <location>
        <begin position="300"/>
        <end position="409"/>
    </location>
</feature>
<comment type="similarity">
    <text evidence="4 22">Belongs to the acyl-CoA dehydrogenase family.</text>
</comment>
<feature type="coiled-coil region" evidence="23">
    <location>
        <begin position="90"/>
        <end position="142"/>
    </location>
</feature>
<dbReference type="InterPro" id="IPR037069">
    <property type="entry name" value="AcylCoA_DH/ox_N_sf"/>
</dbReference>
<dbReference type="PROSITE" id="PS00072">
    <property type="entry name" value="ACYL_COA_DH_1"/>
    <property type="match status" value="1"/>
</dbReference>
<keyword evidence="10" id="KW-0809">Transit peptide</keyword>
<evidence type="ECO:0000256" key="23">
    <source>
        <dbReference type="SAM" id="Coils"/>
    </source>
</evidence>
<dbReference type="InterPro" id="IPR046373">
    <property type="entry name" value="Acyl-CoA_Oxase/DH_mid-dom_sf"/>
</dbReference>
<dbReference type="FunFam" id="1.20.140.10:FF:000003">
    <property type="entry name" value="isovaleryl-CoA dehydrogenase, mitochondrial"/>
    <property type="match status" value="1"/>
</dbReference>
<dbReference type="AlphaFoldDB" id="A0A1V4JPT1"/>
<dbReference type="OrthoDB" id="9988775at2759"/>
<feature type="binding site" evidence="20">
    <location>
        <begin position="656"/>
        <end position="657"/>
    </location>
    <ligand>
        <name>substrate</name>
    </ligand>
</feature>
<dbReference type="FunFam" id="2.40.110.10:FF:000004">
    <property type="entry name" value="Isovaleryl-CoA dehydrogenase, mitochondrial"/>
    <property type="match status" value="1"/>
</dbReference>
<dbReference type="InterPro" id="IPR006091">
    <property type="entry name" value="Acyl-CoA_Oxase/DH_mid-dom"/>
</dbReference>
<evidence type="ECO:0000256" key="11">
    <source>
        <dbReference type="ARBA" id="ARBA00023002"/>
    </source>
</evidence>
<dbReference type="InterPro" id="IPR006089">
    <property type="entry name" value="Acyl-CoA_DH_CS"/>
</dbReference>
<dbReference type="GO" id="GO:0008470">
    <property type="term" value="F:3-methylbutanoyl-CoA dehydrogenase activity"/>
    <property type="evidence" value="ECO:0007669"/>
    <property type="project" value="UniProtKB-EC"/>
</dbReference>
<dbReference type="Pfam" id="PF02770">
    <property type="entry name" value="Acyl-CoA_dh_M"/>
    <property type="match status" value="1"/>
</dbReference>
<feature type="binding site" evidence="21">
    <location>
        <begin position="414"/>
        <end position="423"/>
    </location>
    <ligand>
        <name>FAD</name>
        <dbReference type="ChEBI" id="CHEBI:57692"/>
    </ligand>
</feature>
<dbReference type="Proteomes" id="UP000190648">
    <property type="component" value="Unassembled WGS sequence"/>
</dbReference>
<evidence type="ECO:0000256" key="9">
    <source>
        <dbReference type="ARBA" id="ARBA00022827"/>
    </source>
</evidence>
<keyword evidence="9 21" id="KW-0274">FAD</keyword>
<comment type="catalytic activity">
    <reaction evidence="16">
        <text>pentanoyl-CoA + oxidized [electron-transfer flavoprotein] + H(+) = (2E)-pentenoyl-CoA + reduced [electron-transfer flavoprotein]</text>
        <dbReference type="Rhea" id="RHEA:43456"/>
        <dbReference type="Rhea" id="RHEA-COMP:10685"/>
        <dbReference type="Rhea" id="RHEA-COMP:10686"/>
        <dbReference type="ChEBI" id="CHEBI:15378"/>
        <dbReference type="ChEBI" id="CHEBI:57389"/>
        <dbReference type="ChEBI" id="CHEBI:57692"/>
        <dbReference type="ChEBI" id="CHEBI:58307"/>
        <dbReference type="ChEBI" id="CHEBI:86160"/>
    </reaction>
</comment>
<evidence type="ECO:0000256" key="17">
    <source>
        <dbReference type="ARBA" id="ARBA00048375"/>
    </source>
</evidence>
<feature type="domain" description="Acyl-CoA dehydrogenase/oxidase C-terminal" evidence="24">
    <location>
        <begin position="523"/>
        <end position="669"/>
    </location>
</feature>
<dbReference type="FunFam" id="1.10.540.10:FF:000007">
    <property type="entry name" value="Isovaleryl-CoA dehydrogenase, mitochondrial"/>
    <property type="match status" value="1"/>
</dbReference>
<feature type="binding site" evidence="21">
    <location>
        <begin position="658"/>
        <end position="660"/>
    </location>
    <ligand>
        <name>FAD</name>
        <dbReference type="ChEBI" id="CHEBI:57692"/>
    </ligand>
</feature>
<keyword evidence="23" id="KW-0175">Coiled coil</keyword>
<feature type="domain" description="Acyl-CoA oxidase/dehydrogenase middle" evidence="25">
    <location>
        <begin position="413"/>
        <end position="510"/>
    </location>
</feature>
<dbReference type="CDD" id="cd01156">
    <property type="entry name" value="IVD"/>
    <property type="match status" value="1"/>
</dbReference>
<feature type="binding site" evidence="20">
    <location>
        <position position="526"/>
    </location>
    <ligand>
        <name>substrate</name>
    </ligand>
</feature>
<evidence type="ECO:0000256" key="15">
    <source>
        <dbReference type="ARBA" id="ARBA00047736"/>
    </source>
</evidence>
<comment type="pathway">
    <text evidence="3">Amino-acid degradation; L-leucine degradation; (S)-3-hydroxy-3-methylglutaryl-CoA from 3-isovaleryl-CoA: step 1/3.</text>
</comment>
<evidence type="ECO:0000256" key="21">
    <source>
        <dbReference type="PIRSR" id="PIRSR634183-3"/>
    </source>
</evidence>
<proteinExistence type="inferred from homology"/>
<dbReference type="GO" id="GO:0005739">
    <property type="term" value="C:mitochondrion"/>
    <property type="evidence" value="ECO:0007669"/>
    <property type="project" value="UniProtKB-SubCell"/>
</dbReference>
<dbReference type="InterPro" id="IPR009100">
    <property type="entry name" value="AcylCoA_DH/oxidase_NM_dom_sf"/>
</dbReference>
<keyword evidence="12" id="KW-0496">Mitochondrion</keyword>
<sequence>MDGEPSRIPVYSGPYRGGPPAELQLAFSSKKQCISKTADVEFSKDPNFNFGSNAPADGVFKATNQGLPKSAKKVEPPSKKTATRGGTLNRYKLEAELKTKNQLLETAKQQLHSRLTGAQGIIKDLKEENEGLVQEVEKLKKFQETCMVILESRNIDPVTGNNILEEEEKTQELQKQTTLLTGKLIEELRLFNQTAAKEKEALQTAMAQWKSAEEERQQSLEKHSSFQAEIKECSAVLDELEQLLVMSLLSGGQHQDGCSPVLAITALTACCPRVCGKGVPQKAWSTQASANKTLFLGASQLRQTMTKFCQEHLAPKAQQIDQENEFKGMREFWKKLGDLGVLGITAPVEYGGSALGYLDHVLVMEEISRASAAVGLSYGAHSNLCINQLVRNGNEAQKNKYLPKLISGEHIGALAMSEPNAGSDVVSMKLKADKKGDYFVLNGNKFWITNGPDADVLIIYAKTDINAVPASRGITAFIVERGMPGFSTAQKLDKLGMRGSNTSELIFQDCKIPAENVLGTVSKGVYVLMSGLDLERLVLSGGPLGIMQAVLDHAIPYLHVREAFGQKIGHFQLMQGKMADMYTRLMACRQYVYNVAKACDRGHFNAKDCAGVILYSAESATQVALDGIQCLGGNGYINDYPMGRFLRDAKLYEIGAGTSEVRRLVIGRAFNAAFK</sequence>
<evidence type="ECO:0000256" key="12">
    <source>
        <dbReference type="ARBA" id="ARBA00023128"/>
    </source>
</evidence>
<keyword evidence="8 22" id="KW-0285">Flavoprotein</keyword>
<dbReference type="InterPro" id="IPR009075">
    <property type="entry name" value="AcylCo_DH/oxidase_C"/>
</dbReference>
<evidence type="ECO:0000256" key="7">
    <source>
        <dbReference type="ARBA" id="ARBA00018258"/>
    </source>
</evidence>
<name>A0A1V4JPT1_PATFA</name>
<dbReference type="EMBL" id="LSYS01006880">
    <property type="protein sequence ID" value="OPJ74198.1"/>
    <property type="molecule type" value="Genomic_DNA"/>
</dbReference>
<comment type="cofactor">
    <cofactor evidence="1 21 22">
        <name>FAD</name>
        <dbReference type="ChEBI" id="CHEBI:57692"/>
    </cofactor>
</comment>
<dbReference type="EC" id="1.3.8.1" evidence="6"/>
<feature type="binding site" evidence="21">
    <location>
        <position position="572"/>
    </location>
    <ligand>
        <name>FAD</name>
        <dbReference type="ChEBI" id="CHEBI:57692"/>
    </ligand>
</feature>
<comment type="function">
    <text evidence="14">Catalyzes the conversion of isovaleryl-CoA/3-methylbutanoyl-CoA to 3-methylbut-2-enoyl-CoA as an intermediate step in the leucine (Leu) catabolic pathway. To a lesser extent, is also able to catalyze the oxidation of other saturated short-chain acyl-CoA thioesters as pentanoyl-CoA, hexenoyl-CoA and butenoyl-CoA.</text>
</comment>
<evidence type="ECO:0000313" key="28">
    <source>
        <dbReference type="Proteomes" id="UP000190648"/>
    </source>
</evidence>
<dbReference type="Gene3D" id="1.20.140.10">
    <property type="entry name" value="Butyryl-CoA Dehydrogenase, subunit A, domain 3"/>
    <property type="match status" value="1"/>
</dbReference>
<feature type="binding site" evidence="21">
    <location>
        <begin position="447"/>
        <end position="449"/>
    </location>
    <ligand>
        <name>FAD</name>
        <dbReference type="ChEBI" id="CHEBI:57692"/>
    </ligand>
</feature>
<evidence type="ECO:0000256" key="6">
    <source>
        <dbReference type="ARBA" id="ARBA00012046"/>
    </source>
</evidence>
<feature type="binding site" evidence="21">
    <location>
        <position position="561"/>
    </location>
    <ligand>
        <name>FAD</name>
        <dbReference type="ChEBI" id="CHEBI:57692"/>
    </ligand>
</feature>
<evidence type="ECO:0000256" key="22">
    <source>
        <dbReference type="RuleBase" id="RU362125"/>
    </source>
</evidence>
<feature type="binding site" evidence="20">
    <location>
        <begin position="533"/>
        <end position="536"/>
    </location>
    <ligand>
        <name>substrate</name>
    </ligand>
</feature>
<dbReference type="Pfam" id="PF02771">
    <property type="entry name" value="Acyl-CoA_dh_N"/>
    <property type="match status" value="1"/>
</dbReference>
<comment type="subcellular location">
    <subcellularLocation>
        <location evidence="2">Mitochondrion</location>
    </subcellularLocation>
</comment>
<dbReference type="Pfam" id="PF00441">
    <property type="entry name" value="Acyl-CoA_dh_1"/>
    <property type="match status" value="1"/>
</dbReference>
<dbReference type="Gene3D" id="2.40.110.10">
    <property type="entry name" value="Butyryl-CoA Dehydrogenase, subunit A, domain 2"/>
    <property type="match status" value="1"/>
</dbReference>
<dbReference type="STRING" id="372326.A0A1V4JPT1"/>
<evidence type="ECO:0000256" key="14">
    <source>
        <dbReference type="ARBA" id="ARBA00045583"/>
    </source>
</evidence>
<feature type="binding site" evidence="20">
    <location>
        <position position="423"/>
    </location>
    <ligand>
        <name>substrate</name>
    </ligand>
</feature>
<dbReference type="PANTHER" id="PTHR43884:SF12">
    <property type="entry name" value="ISOVALERYL-COA DEHYDROGENASE, MITOCHONDRIAL-RELATED"/>
    <property type="match status" value="1"/>
</dbReference>
<organism evidence="27 28">
    <name type="scientific">Patagioenas fasciata monilis</name>
    <dbReference type="NCBI Taxonomy" id="372326"/>
    <lineage>
        <taxon>Eukaryota</taxon>
        <taxon>Metazoa</taxon>
        <taxon>Chordata</taxon>
        <taxon>Craniata</taxon>
        <taxon>Vertebrata</taxon>
        <taxon>Euteleostomi</taxon>
        <taxon>Archelosauria</taxon>
        <taxon>Archosauria</taxon>
        <taxon>Dinosauria</taxon>
        <taxon>Saurischia</taxon>
        <taxon>Theropoda</taxon>
        <taxon>Coelurosauria</taxon>
        <taxon>Aves</taxon>
        <taxon>Neognathae</taxon>
        <taxon>Neoaves</taxon>
        <taxon>Columbimorphae</taxon>
        <taxon>Columbiformes</taxon>
        <taxon>Columbidae</taxon>
        <taxon>Patagioenas</taxon>
    </lineage>
</organism>
<evidence type="ECO:0000259" key="25">
    <source>
        <dbReference type="Pfam" id="PF02770"/>
    </source>
</evidence>
<dbReference type="GO" id="GO:0050660">
    <property type="term" value="F:flavin adenine dinucleotide binding"/>
    <property type="evidence" value="ECO:0007669"/>
    <property type="project" value="InterPro"/>
</dbReference>
<keyword evidence="11 22" id="KW-0560">Oxidoreductase</keyword>
<dbReference type="PANTHER" id="PTHR43884">
    <property type="entry name" value="ACYL-COA DEHYDROGENASE"/>
    <property type="match status" value="1"/>
</dbReference>
<comment type="catalytic activity">
    <reaction evidence="18">
        <text>3-methylbutanoyl-CoA + oxidized [electron-transfer flavoprotein] + H(+) = 3-methylbut-2-enoyl-CoA + reduced [electron-transfer flavoprotein]</text>
        <dbReference type="Rhea" id="RHEA:12276"/>
        <dbReference type="Rhea" id="RHEA-COMP:10685"/>
        <dbReference type="Rhea" id="RHEA-COMP:10686"/>
        <dbReference type="ChEBI" id="CHEBI:15378"/>
        <dbReference type="ChEBI" id="CHEBI:57344"/>
        <dbReference type="ChEBI" id="CHEBI:57345"/>
        <dbReference type="ChEBI" id="CHEBI:57692"/>
        <dbReference type="ChEBI" id="CHEBI:58307"/>
        <dbReference type="EC" id="1.3.8.4"/>
    </reaction>
</comment>
<comment type="catalytic activity">
    <reaction evidence="15">
        <text>butanoyl-CoA + oxidized [electron-transfer flavoprotein] + H(+) = (2E)-butenoyl-CoA + reduced [electron-transfer flavoprotein]</text>
        <dbReference type="Rhea" id="RHEA:24004"/>
        <dbReference type="Rhea" id="RHEA-COMP:10685"/>
        <dbReference type="Rhea" id="RHEA-COMP:10686"/>
        <dbReference type="ChEBI" id="CHEBI:15378"/>
        <dbReference type="ChEBI" id="CHEBI:57332"/>
        <dbReference type="ChEBI" id="CHEBI:57371"/>
        <dbReference type="ChEBI" id="CHEBI:57692"/>
        <dbReference type="ChEBI" id="CHEBI:58307"/>
        <dbReference type="EC" id="1.3.8.1"/>
    </reaction>
</comment>
<feature type="binding site" evidence="20">
    <location>
        <begin position="471"/>
        <end position="472"/>
    </location>
    <ligand>
        <name>substrate</name>
    </ligand>
</feature>
<dbReference type="PROSITE" id="PS00073">
    <property type="entry name" value="ACYL_COA_DH_2"/>
    <property type="match status" value="1"/>
</dbReference>
<comment type="caution">
    <text evidence="27">The sequence shown here is derived from an EMBL/GenBank/DDBJ whole genome shotgun (WGS) entry which is preliminary data.</text>
</comment>
<evidence type="ECO:0000256" key="8">
    <source>
        <dbReference type="ARBA" id="ARBA00022630"/>
    </source>
</evidence>
<dbReference type="InterPro" id="IPR034183">
    <property type="entry name" value="IVD"/>
</dbReference>
<keyword evidence="28" id="KW-1185">Reference proteome</keyword>
<dbReference type="SUPFAM" id="SSF47203">
    <property type="entry name" value="Acyl-CoA dehydrogenase C-terminal domain-like"/>
    <property type="match status" value="1"/>
</dbReference>
<evidence type="ECO:0000256" key="16">
    <source>
        <dbReference type="ARBA" id="ARBA00048345"/>
    </source>
</evidence>
<comment type="catalytic activity">
    <reaction evidence="17">
        <text>hexanoyl-CoA + oxidized [electron-transfer flavoprotein] + H(+) = (2E)-hexenoyl-CoA + reduced [electron-transfer flavoprotein]</text>
        <dbReference type="Rhea" id="RHEA:43464"/>
        <dbReference type="Rhea" id="RHEA-COMP:10685"/>
        <dbReference type="Rhea" id="RHEA-COMP:10686"/>
        <dbReference type="ChEBI" id="CHEBI:15378"/>
        <dbReference type="ChEBI" id="CHEBI:57692"/>
        <dbReference type="ChEBI" id="CHEBI:58307"/>
        <dbReference type="ChEBI" id="CHEBI:62077"/>
        <dbReference type="ChEBI" id="CHEBI:62620"/>
    </reaction>
</comment>
<dbReference type="Gene3D" id="1.10.540.10">
    <property type="entry name" value="Acyl-CoA dehydrogenase/oxidase, N-terminal domain"/>
    <property type="match status" value="1"/>
</dbReference>
<feature type="coiled-coil region" evidence="23">
    <location>
        <begin position="195"/>
        <end position="243"/>
    </location>
</feature>
<evidence type="ECO:0000313" key="27">
    <source>
        <dbReference type="EMBL" id="OPJ74198.1"/>
    </source>
</evidence>
<dbReference type="InterPro" id="IPR013786">
    <property type="entry name" value="AcylCoA_DH/ox_N"/>
</dbReference>
<protein>
    <recommendedName>
        <fullName evidence="7">Isovaleryl-CoA dehydrogenase, mitochondrial</fullName>
        <ecNumber evidence="6">1.3.8.1</ecNumber>
        <ecNumber evidence="5">1.3.8.4</ecNumber>
    </recommendedName>
    <alternativeName>
        <fullName evidence="13">Butyryl-CoA dehydrogenase</fullName>
    </alternativeName>
</protein>
<dbReference type="GO" id="GO:0006552">
    <property type="term" value="P:L-leucine catabolic process"/>
    <property type="evidence" value="ECO:0007669"/>
    <property type="project" value="UniProtKB-UniPathway"/>
</dbReference>
<feature type="binding site" evidence="21">
    <location>
        <begin position="629"/>
        <end position="633"/>
    </location>
    <ligand>
        <name>FAD</name>
        <dbReference type="ChEBI" id="CHEBI:57692"/>
    </ligand>
</feature>
<evidence type="ECO:0000256" key="3">
    <source>
        <dbReference type="ARBA" id="ARBA00004898"/>
    </source>
</evidence>
<accession>A0A1V4JPT1</accession>
<dbReference type="UniPathway" id="UPA00363">
    <property type="reaction ID" value="UER00860"/>
</dbReference>
<evidence type="ECO:0000256" key="18">
    <source>
        <dbReference type="ARBA" id="ARBA00052875"/>
    </source>
</evidence>
<evidence type="ECO:0000259" key="26">
    <source>
        <dbReference type="Pfam" id="PF02771"/>
    </source>
</evidence>
<dbReference type="SUPFAM" id="SSF56645">
    <property type="entry name" value="Acyl-CoA dehydrogenase NM domain-like"/>
    <property type="match status" value="1"/>
</dbReference>
<evidence type="ECO:0000256" key="5">
    <source>
        <dbReference type="ARBA" id="ARBA00012044"/>
    </source>
</evidence>
<evidence type="ECO:0000256" key="10">
    <source>
        <dbReference type="ARBA" id="ARBA00022946"/>
    </source>
</evidence>
<evidence type="ECO:0000256" key="4">
    <source>
        <dbReference type="ARBA" id="ARBA00009347"/>
    </source>
</evidence>
<evidence type="ECO:0000256" key="20">
    <source>
        <dbReference type="PIRSR" id="PIRSR634183-2"/>
    </source>
</evidence>
<evidence type="ECO:0000256" key="13">
    <source>
        <dbReference type="ARBA" id="ARBA00031895"/>
    </source>
</evidence>
<evidence type="ECO:0000256" key="19">
    <source>
        <dbReference type="PIRSR" id="PIRSR634183-1"/>
    </source>
</evidence>
<gene>
    <name evidence="27" type="primary">IVD</name>
    <name evidence="27" type="ORF">AV530_013553</name>
</gene>
<evidence type="ECO:0000256" key="2">
    <source>
        <dbReference type="ARBA" id="ARBA00004173"/>
    </source>
</evidence>
<reference evidence="27 28" key="1">
    <citation type="submission" date="2016-02" db="EMBL/GenBank/DDBJ databases">
        <title>Band-tailed pigeon sequencing and assembly.</title>
        <authorList>
            <person name="Soares A.E."/>
            <person name="Novak B.J."/>
            <person name="Rice E.S."/>
            <person name="O'Connell B."/>
            <person name="Chang D."/>
            <person name="Weber S."/>
            <person name="Shapiro B."/>
        </authorList>
    </citation>
    <scope>NUCLEOTIDE SEQUENCE [LARGE SCALE GENOMIC DNA]</scope>
    <source>
        <strain evidence="27">BTP2013</strain>
        <tissue evidence="27">Blood</tissue>
    </source>
</reference>
<evidence type="ECO:0000259" key="24">
    <source>
        <dbReference type="Pfam" id="PF00441"/>
    </source>
</evidence>
<dbReference type="InterPro" id="IPR036250">
    <property type="entry name" value="AcylCo_DH-like_C"/>
</dbReference>
<evidence type="ECO:0000256" key="1">
    <source>
        <dbReference type="ARBA" id="ARBA00001974"/>
    </source>
</evidence>
<feature type="active site" description="Proton acceptor" evidence="19">
    <location>
        <position position="535"/>
    </location>
</feature>